<dbReference type="RefSeq" id="WP_011472609.1">
    <property type="nucleotide sequence ID" value="NC_007925.1"/>
</dbReference>
<evidence type="ECO:0000259" key="7">
    <source>
        <dbReference type="PROSITE" id="PS50887"/>
    </source>
</evidence>
<dbReference type="InterPro" id="IPR035965">
    <property type="entry name" value="PAS-like_dom_sf"/>
</dbReference>
<dbReference type="InterPro" id="IPR050469">
    <property type="entry name" value="Diguanylate_Cyclase"/>
</dbReference>
<dbReference type="NCBIfam" id="TIGR00254">
    <property type="entry name" value="GGDEF"/>
    <property type="match status" value="1"/>
</dbReference>
<dbReference type="SMART" id="SM00086">
    <property type="entry name" value="PAC"/>
    <property type="match status" value="1"/>
</dbReference>
<evidence type="ECO:0000256" key="2">
    <source>
        <dbReference type="ARBA" id="ARBA00012528"/>
    </source>
</evidence>
<dbReference type="InterPro" id="IPR000014">
    <property type="entry name" value="PAS"/>
</dbReference>
<evidence type="ECO:0000256" key="5">
    <source>
        <dbReference type="ARBA" id="ARBA00034247"/>
    </source>
</evidence>
<dbReference type="PROSITE" id="PS50113">
    <property type="entry name" value="PAC"/>
    <property type="match status" value="1"/>
</dbReference>
<dbReference type="HOGENOM" id="CLU_583790_0_0_5"/>
<dbReference type="PANTHER" id="PTHR45138">
    <property type="entry name" value="REGULATORY COMPONENTS OF SENSORY TRANSDUCTION SYSTEM"/>
    <property type="match status" value="1"/>
</dbReference>
<dbReference type="EMBL" id="CP000301">
    <property type="protein sequence ID" value="ABD87710.1"/>
    <property type="molecule type" value="Genomic_DNA"/>
</dbReference>
<keyword evidence="3" id="KW-0479">Metal-binding</keyword>
<dbReference type="InterPro" id="IPR029787">
    <property type="entry name" value="Nucleotide_cyclase"/>
</dbReference>
<dbReference type="CDD" id="cd12107">
    <property type="entry name" value="Hemerythrin"/>
    <property type="match status" value="1"/>
</dbReference>
<dbReference type="InterPro" id="IPR000700">
    <property type="entry name" value="PAS-assoc_C"/>
</dbReference>
<reference evidence="8" key="1">
    <citation type="submission" date="2006-03" db="EMBL/GenBank/DDBJ databases">
        <title>Complete sequence of Rhodopseudomonas palustris BisB18.</title>
        <authorList>
            <consortium name="US DOE Joint Genome Institute"/>
            <person name="Copeland A."/>
            <person name="Lucas S."/>
            <person name="Lapidus A."/>
            <person name="Barry K."/>
            <person name="Detter J.C."/>
            <person name="Glavina del Rio T."/>
            <person name="Hammon N."/>
            <person name="Israni S."/>
            <person name="Dalin E."/>
            <person name="Tice H."/>
            <person name="Pitluck S."/>
            <person name="Chain P."/>
            <person name="Malfatti S."/>
            <person name="Shin M."/>
            <person name="Vergez L."/>
            <person name="Schmutz J."/>
            <person name="Larimer F."/>
            <person name="Land M."/>
            <person name="Hauser L."/>
            <person name="Pelletier D.A."/>
            <person name="Kyrpides N."/>
            <person name="Anderson I."/>
            <person name="Oda Y."/>
            <person name="Harwood C.S."/>
            <person name="Richardson P."/>
        </authorList>
    </citation>
    <scope>NUCLEOTIDE SEQUENCE [LARGE SCALE GENOMIC DNA]</scope>
    <source>
        <strain evidence="8">BisB18</strain>
    </source>
</reference>
<dbReference type="AlphaFoldDB" id="Q216H6"/>
<dbReference type="OrthoDB" id="9812260at2"/>
<dbReference type="NCBIfam" id="TIGR02481">
    <property type="entry name" value="hemeryth_dom"/>
    <property type="match status" value="1"/>
</dbReference>
<proteinExistence type="inferred from homology"/>
<dbReference type="CDD" id="cd00130">
    <property type="entry name" value="PAS"/>
    <property type="match status" value="1"/>
</dbReference>
<dbReference type="Pfam" id="PF01814">
    <property type="entry name" value="Hemerythrin"/>
    <property type="match status" value="1"/>
</dbReference>
<evidence type="ECO:0000259" key="6">
    <source>
        <dbReference type="PROSITE" id="PS50113"/>
    </source>
</evidence>
<dbReference type="PROSITE" id="PS50887">
    <property type="entry name" value="GGDEF"/>
    <property type="match status" value="1"/>
</dbReference>
<dbReference type="InterPro" id="IPR001610">
    <property type="entry name" value="PAC"/>
</dbReference>
<comment type="similarity">
    <text evidence="1">Belongs to the hemerythrin family.</text>
</comment>
<dbReference type="InterPro" id="IPR043128">
    <property type="entry name" value="Rev_trsase/Diguanyl_cyclase"/>
</dbReference>
<dbReference type="Gene3D" id="3.30.450.20">
    <property type="entry name" value="PAS domain"/>
    <property type="match status" value="1"/>
</dbReference>
<dbReference type="InterPro" id="IPR012827">
    <property type="entry name" value="Hemerythrin_metal-bd"/>
</dbReference>
<keyword evidence="4" id="KW-0408">Iron</keyword>
<dbReference type="KEGG" id="rpc:RPC_2156"/>
<dbReference type="SUPFAM" id="SSF55785">
    <property type="entry name" value="PYP-like sensor domain (PAS domain)"/>
    <property type="match status" value="1"/>
</dbReference>
<dbReference type="SUPFAM" id="SSF55073">
    <property type="entry name" value="Nucleotide cyclase"/>
    <property type="match status" value="1"/>
</dbReference>
<dbReference type="NCBIfam" id="TIGR00229">
    <property type="entry name" value="sensory_box"/>
    <property type="match status" value="1"/>
</dbReference>
<dbReference type="Pfam" id="PF08447">
    <property type="entry name" value="PAS_3"/>
    <property type="match status" value="1"/>
</dbReference>
<feature type="domain" description="PAC" evidence="6">
    <location>
        <begin position="229"/>
        <end position="280"/>
    </location>
</feature>
<evidence type="ECO:0000313" key="8">
    <source>
        <dbReference type="EMBL" id="ABD87710.1"/>
    </source>
</evidence>
<comment type="catalytic activity">
    <reaction evidence="5">
        <text>2 GTP = 3',3'-c-di-GMP + 2 diphosphate</text>
        <dbReference type="Rhea" id="RHEA:24898"/>
        <dbReference type="ChEBI" id="CHEBI:33019"/>
        <dbReference type="ChEBI" id="CHEBI:37565"/>
        <dbReference type="ChEBI" id="CHEBI:58805"/>
        <dbReference type="EC" id="2.7.7.65"/>
    </reaction>
</comment>
<dbReference type="GO" id="GO:0052621">
    <property type="term" value="F:diguanylate cyclase activity"/>
    <property type="evidence" value="ECO:0007669"/>
    <property type="project" value="UniProtKB-EC"/>
</dbReference>
<dbReference type="CDD" id="cd01949">
    <property type="entry name" value="GGDEF"/>
    <property type="match status" value="1"/>
</dbReference>
<evidence type="ECO:0000256" key="4">
    <source>
        <dbReference type="ARBA" id="ARBA00023004"/>
    </source>
</evidence>
<evidence type="ECO:0000256" key="1">
    <source>
        <dbReference type="ARBA" id="ARBA00010587"/>
    </source>
</evidence>
<dbReference type="eggNOG" id="COG3706">
    <property type="taxonomic scope" value="Bacteria"/>
</dbReference>
<accession>Q216H6</accession>
<dbReference type="NCBIfam" id="NF033749">
    <property type="entry name" value="bact_hemeryth"/>
    <property type="match status" value="1"/>
</dbReference>
<name>Q216H6_RHOPB</name>
<dbReference type="InterPro" id="IPR000160">
    <property type="entry name" value="GGDEF_dom"/>
</dbReference>
<dbReference type="STRING" id="316056.RPC_2156"/>
<gene>
    <name evidence="8" type="ordered locus">RPC_2156</name>
</gene>
<dbReference type="InterPro" id="IPR013655">
    <property type="entry name" value="PAS_fold_3"/>
</dbReference>
<dbReference type="SMART" id="SM00267">
    <property type="entry name" value="GGDEF"/>
    <property type="match status" value="1"/>
</dbReference>
<dbReference type="Gene3D" id="3.30.70.270">
    <property type="match status" value="1"/>
</dbReference>
<dbReference type="InterPro" id="IPR012312">
    <property type="entry name" value="Hemerythrin-like"/>
</dbReference>
<organism evidence="8">
    <name type="scientific">Rhodopseudomonas palustris (strain BisB18)</name>
    <dbReference type="NCBI Taxonomy" id="316056"/>
    <lineage>
        <taxon>Bacteria</taxon>
        <taxon>Pseudomonadati</taxon>
        <taxon>Pseudomonadota</taxon>
        <taxon>Alphaproteobacteria</taxon>
        <taxon>Hyphomicrobiales</taxon>
        <taxon>Nitrobacteraceae</taxon>
        <taxon>Rhodopseudomonas</taxon>
    </lineage>
</organism>
<dbReference type="GO" id="GO:0046872">
    <property type="term" value="F:metal ion binding"/>
    <property type="evidence" value="ECO:0007669"/>
    <property type="project" value="UniProtKB-KW"/>
</dbReference>
<dbReference type="FunFam" id="3.30.70.270:FF:000001">
    <property type="entry name" value="Diguanylate cyclase domain protein"/>
    <property type="match status" value="1"/>
</dbReference>
<dbReference type="SUPFAM" id="SSF47188">
    <property type="entry name" value="Hemerythrin-like"/>
    <property type="match status" value="1"/>
</dbReference>
<feature type="domain" description="GGDEF" evidence="7">
    <location>
        <begin position="330"/>
        <end position="460"/>
    </location>
</feature>
<evidence type="ECO:0000256" key="3">
    <source>
        <dbReference type="ARBA" id="ARBA00022723"/>
    </source>
</evidence>
<sequence>MVPFQWNALFETGNARIDRQHRTLFELTNDLARAVQNGEKLPEISALVLKLRDYAATHFCDEEQLMRCSALAIQEKTRHACAHRSFIKKVEDLAARRDLSNVEAVSEFLQFLVTWLVTHILKLDHRMTKALLRQPALDADKRITVEQVLISALMETERRFRVISDEAPTLIWICGIDGVRDFANKAWFDLVGATPSADAPIDWTSYLHPDDKDRYLALIAGLMVSPLQAEAEFRVRTASGSWRWILEKITPRMDGERSIGLIASGIDVTDVKLSEGLLSEANSRVEQQVEERTREFQRLAHADPLTGIANRRLLIERLDGEVARAAKAGGELSVLYVDIDHFKSINDNFGHAAGDRVLVQLAATMKSLLRQTDLVGRMGGEEFVVLLLNTDQAAALRVADQLREAISRCEFELITRPVTISVGVAGYEAAEDAASLLARADHALLQAKRCGRNQCRLAPAQGDALISLSA</sequence>
<dbReference type="EC" id="2.7.7.65" evidence="2"/>
<protein>
    <recommendedName>
        <fullName evidence="2">diguanylate cyclase</fullName>
        <ecNumber evidence="2">2.7.7.65</ecNumber>
    </recommendedName>
</protein>
<dbReference type="Pfam" id="PF00990">
    <property type="entry name" value="GGDEF"/>
    <property type="match status" value="1"/>
</dbReference>
<dbReference type="PANTHER" id="PTHR45138:SF9">
    <property type="entry name" value="DIGUANYLATE CYCLASE DGCM-RELATED"/>
    <property type="match status" value="1"/>
</dbReference>
<dbReference type="InterPro" id="IPR035938">
    <property type="entry name" value="Hemerythrin-like_sf"/>
</dbReference>
<dbReference type="Gene3D" id="1.20.120.50">
    <property type="entry name" value="Hemerythrin-like"/>
    <property type="match status" value="1"/>
</dbReference>